<dbReference type="Pfam" id="PF04264">
    <property type="entry name" value="YceI"/>
    <property type="match status" value="1"/>
</dbReference>
<dbReference type="PANTHER" id="PTHR34406">
    <property type="entry name" value="PROTEIN YCEI"/>
    <property type="match status" value="1"/>
</dbReference>
<dbReference type="RefSeq" id="WP_311362434.1">
    <property type="nucleotide sequence ID" value="NZ_JAVRIE010000006.1"/>
</dbReference>
<feature type="domain" description="Lipid/polyisoprenoid-binding YceI-like" evidence="1">
    <location>
        <begin position="32"/>
        <end position="200"/>
    </location>
</feature>
<dbReference type="EMBL" id="JAVRIE010000006">
    <property type="protein sequence ID" value="MDT0583665.1"/>
    <property type="molecule type" value="Genomic_DNA"/>
</dbReference>
<dbReference type="AlphaFoldDB" id="A0AAW8R761"/>
<dbReference type="InterPro" id="IPR036761">
    <property type="entry name" value="TTHA0802/YceI-like_sf"/>
</dbReference>
<evidence type="ECO:0000313" key="2">
    <source>
        <dbReference type="EMBL" id="MDT0583665.1"/>
    </source>
</evidence>
<accession>A0AAW8R761</accession>
<evidence type="ECO:0000313" key="3">
    <source>
        <dbReference type="Proteomes" id="UP001249020"/>
    </source>
</evidence>
<protein>
    <submittedName>
        <fullName evidence="2">YceI family protein</fullName>
    </submittedName>
</protein>
<sequence length="202" mass="21402">MLALAKSSSTIRLSSILTGLMLLLLSHVSVAQMTLDEEQSSLSFMSTKNTNLSEQHTFDRFSGKIDTQGKLLITIDMTSVNTMIPIRNERMQSILFSVSDYSEATFTASIPKALTKLSSGEHKMASIDGTMTIAGNSAPVSFKVAVTGLSNGGIAVSTRQPTVLSASTFKLDEGIAALKEIAGLQSISSAVPLSFSVVFTGQ</sequence>
<gene>
    <name evidence="2" type="ORF">RM544_14040</name>
</gene>
<proteinExistence type="predicted"/>
<dbReference type="PANTHER" id="PTHR34406:SF1">
    <property type="entry name" value="PROTEIN YCEI"/>
    <property type="match status" value="1"/>
</dbReference>
<evidence type="ECO:0000259" key="1">
    <source>
        <dbReference type="SMART" id="SM00867"/>
    </source>
</evidence>
<dbReference type="SMART" id="SM00867">
    <property type="entry name" value="YceI"/>
    <property type="match status" value="1"/>
</dbReference>
<dbReference type="SUPFAM" id="SSF101874">
    <property type="entry name" value="YceI-like"/>
    <property type="match status" value="1"/>
</dbReference>
<dbReference type="InterPro" id="IPR007372">
    <property type="entry name" value="Lipid/polyisoprenoid-bd_YceI"/>
</dbReference>
<organism evidence="2 3">
    <name type="scientific">Brumicola blandensis</name>
    <dbReference type="NCBI Taxonomy" id="3075611"/>
    <lineage>
        <taxon>Bacteria</taxon>
        <taxon>Pseudomonadati</taxon>
        <taxon>Pseudomonadota</taxon>
        <taxon>Gammaproteobacteria</taxon>
        <taxon>Alteromonadales</taxon>
        <taxon>Alteromonadaceae</taxon>
        <taxon>Brumicola</taxon>
    </lineage>
</organism>
<comment type="caution">
    <text evidence="2">The sequence shown here is derived from an EMBL/GenBank/DDBJ whole genome shotgun (WGS) entry which is preliminary data.</text>
</comment>
<keyword evidence="3" id="KW-1185">Reference proteome</keyword>
<name>A0AAW8R761_9ALTE</name>
<dbReference type="Gene3D" id="2.40.128.110">
    <property type="entry name" value="Lipid/polyisoprenoid-binding, YceI-like"/>
    <property type="match status" value="1"/>
</dbReference>
<dbReference type="Proteomes" id="UP001249020">
    <property type="component" value="Unassembled WGS sequence"/>
</dbReference>
<dbReference type="InterPro" id="IPR027016">
    <property type="entry name" value="UCP029811"/>
</dbReference>
<dbReference type="PIRSF" id="PIRSF029811">
    <property type="entry name" value="UCP029811"/>
    <property type="match status" value="1"/>
</dbReference>
<reference evidence="2 3" key="1">
    <citation type="submission" date="2023-09" db="EMBL/GenBank/DDBJ databases">
        <authorList>
            <person name="Rey-Velasco X."/>
        </authorList>
    </citation>
    <scope>NUCLEOTIDE SEQUENCE [LARGE SCALE GENOMIC DNA]</scope>
    <source>
        <strain evidence="2 3">W409</strain>
    </source>
</reference>